<protein>
    <submittedName>
        <fullName evidence="1">Uncharacterized protein</fullName>
    </submittedName>
</protein>
<organism evidence="1">
    <name type="scientific">uncultured marine virus</name>
    <dbReference type="NCBI Taxonomy" id="186617"/>
    <lineage>
        <taxon>Viruses</taxon>
        <taxon>environmental samples</taxon>
    </lineage>
</organism>
<proteinExistence type="predicted"/>
<sequence length="104" mass="12133">MVAQVVFFNNTRLVFFGSTGPLRVSFDEITQNGEWKNIYLSPKNRVKAKPWGECFPESCGQEKLFDGRWLYIAERNKNRILEIGLDAWMKQQTLLICDTHGYLD</sequence>
<dbReference type="EMBL" id="KR029592">
    <property type="protein sequence ID" value="AKH47376.1"/>
    <property type="molecule type" value="Genomic_DNA"/>
</dbReference>
<evidence type="ECO:0000313" key="1">
    <source>
        <dbReference type="EMBL" id="AKH47376.1"/>
    </source>
</evidence>
<accession>A0A0F7L8P0</accession>
<reference evidence="1" key="1">
    <citation type="journal article" date="2015" name="Front. Microbiol.">
        <title>Combining genomic sequencing methods to explore viral diversity and reveal potential virus-host interactions.</title>
        <authorList>
            <person name="Chow C.E."/>
            <person name="Winget D.M."/>
            <person name="White R.A.III."/>
            <person name="Hallam S.J."/>
            <person name="Suttle C.A."/>
        </authorList>
    </citation>
    <scope>NUCLEOTIDE SEQUENCE</scope>
    <source>
        <strain evidence="1">H4084972</strain>
    </source>
</reference>
<reference evidence="1" key="2">
    <citation type="submission" date="2015-03" db="EMBL/GenBank/DDBJ databases">
        <authorList>
            <person name="Chow C.-E.T."/>
            <person name="Winget D.M."/>
            <person name="White R.A.III."/>
            <person name="Hallam S.J."/>
            <person name="Suttle C.A."/>
        </authorList>
    </citation>
    <scope>NUCLEOTIDE SEQUENCE</scope>
    <source>
        <strain evidence="1">H4084972</strain>
    </source>
</reference>
<name>A0A0F7L8P0_9VIRU</name>